<dbReference type="SMART" id="SM00054">
    <property type="entry name" value="EFh"/>
    <property type="match status" value="4"/>
</dbReference>
<name>A0A7S3LL59_9STRA</name>
<dbReference type="InterPro" id="IPR002048">
    <property type="entry name" value="EF_hand_dom"/>
</dbReference>
<gene>
    <name evidence="8" type="ORF">ASTO00021_LOCUS4411</name>
</gene>
<dbReference type="PROSITE" id="PS00018">
    <property type="entry name" value="EF_HAND_1"/>
    <property type="match status" value="1"/>
</dbReference>
<evidence type="ECO:0000256" key="6">
    <source>
        <dbReference type="SAM" id="MobiDB-lite"/>
    </source>
</evidence>
<feature type="domain" description="EF-hand" evidence="7">
    <location>
        <begin position="115"/>
        <end position="150"/>
    </location>
</feature>
<keyword evidence="4" id="KW-0106">Calcium</keyword>
<dbReference type="FunFam" id="1.10.238.10:FF:000003">
    <property type="entry name" value="Calmodulin A"/>
    <property type="match status" value="1"/>
</dbReference>
<feature type="domain" description="EF-hand" evidence="7">
    <location>
        <begin position="151"/>
        <end position="186"/>
    </location>
</feature>
<dbReference type="InterPro" id="IPR011992">
    <property type="entry name" value="EF-hand-dom_pair"/>
</dbReference>
<reference evidence="8" key="1">
    <citation type="submission" date="2021-01" db="EMBL/GenBank/DDBJ databases">
        <authorList>
            <person name="Corre E."/>
            <person name="Pelletier E."/>
            <person name="Niang G."/>
            <person name="Scheremetjew M."/>
            <person name="Finn R."/>
            <person name="Kale V."/>
            <person name="Holt S."/>
            <person name="Cochrane G."/>
            <person name="Meng A."/>
            <person name="Brown T."/>
            <person name="Cohen L."/>
        </authorList>
    </citation>
    <scope>NUCLEOTIDE SEQUENCE</scope>
    <source>
        <strain evidence="8">GSBS06</strain>
    </source>
</reference>
<dbReference type="EMBL" id="HBIN01006063">
    <property type="protein sequence ID" value="CAE0434101.1"/>
    <property type="molecule type" value="Transcribed_RNA"/>
</dbReference>
<feature type="domain" description="EF-hand" evidence="7">
    <location>
        <begin position="41"/>
        <end position="76"/>
    </location>
</feature>
<proteinExistence type="inferred from homology"/>
<dbReference type="GO" id="GO:0005509">
    <property type="term" value="F:calcium ion binding"/>
    <property type="evidence" value="ECO:0007669"/>
    <property type="project" value="InterPro"/>
</dbReference>
<dbReference type="AlphaFoldDB" id="A0A7S3LL59"/>
<dbReference type="PANTHER" id="PTHR23048">
    <property type="entry name" value="MYOSIN LIGHT CHAIN 1, 3"/>
    <property type="match status" value="1"/>
</dbReference>
<evidence type="ECO:0000256" key="5">
    <source>
        <dbReference type="ARBA" id="ARBA00023212"/>
    </source>
</evidence>
<comment type="subcellular location">
    <subcellularLocation>
        <location evidence="1">Cytoplasm</location>
        <location evidence="1">Cytoskeleton</location>
    </subcellularLocation>
</comment>
<dbReference type="SUPFAM" id="SSF47473">
    <property type="entry name" value="EF-hand"/>
    <property type="match status" value="1"/>
</dbReference>
<dbReference type="PROSITE" id="PS50222">
    <property type="entry name" value="EF_HAND_2"/>
    <property type="match status" value="3"/>
</dbReference>
<dbReference type="CDD" id="cd00051">
    <property type="entry name" value="EFh"/>
    <property type="match status" value="2"/>
</dbReference>
<dbReference type="InterPro" id="IPR018247">
    <property type="entry name" value="EF_Hand_1_Ca_BS"/>
</dbReference>
<feature type="region of interest" description="Disordered" evidence="6">
    <location>
        <begin position="17"/>
        <end position="41"/>
    </location>
</feature>
<dbReference type="GO" id="GO:0016460">
    <property type="term" value="C:myosin II complex"/>
    <property type="evidence" value="ECO:0007669"/>
    <property type="project" value="TreeGrafter"/>
</dbReference>
<dbReference type="Pfam" id="PF13499">
    <property type="entry name" value="EF-hand_7"/>
    <property type="match status" value="2"/>
</dbReference>
<keyword evidence="3" id="KW-0677">Repeat</keyword>
<evidence type="ECO:0000256" key="3">
    <source>
        <dbReference type="ARBA" id="ARBA00022737"/>
    </source>
</evidence>
<keyword evidence="5" id="KW-0963">Cytoplasm</keyword>
<dbReference type="Gene3D" id="1.10.238.10">
    <property type="entry name" value="EF-hand"/>
    <property type="match status" value="2"/>
</dbReference>
<keyword evidence="5" id="KW-0206">Cytoskeleton</keyword>
<organism evidence="8">
    <name type="scientific">Aplanochytrium stocchinoi</name>
    <dbReference type="NCBI Taxonomy" id="215587"/>
    <lineage>
        <taxon>Eukaryota</taxon>
        <taxon>Sar</taxon>
        <taxon>Stramenopiles</taxon>
        <taxon>Bigyra</taxon>
        <taxon>Labyrinthulomycetes</taxon>
        <taxon>Thraustochytrida</taxon>
        <taxon>Thraustochytriidae</taxon>
        <taxon>Aplanochytrium</taxon>
    </lineage>
</organism>
<evidence type="ECO:0000313" key="8">
    <source>
        <dbReference type="EMBL" id="CAE0434101.1"/>
    </source>
</evidence>
<dbReference type="PANTHER" id="PTHR23048:SF59">
    <property type="entry name" value="EF-HAND SUPERFAMILY PROTEIN"/>
    <property type="match status" value="1"/>
</dbReference>
<evidence type="ECO:0000259" key="7">
    <source>
        <dbReference type="PROSITE" id="PS50222"/>
    </source>
</evidence>
<evidence type="ECO:0000256" key="4">
    <source>
        <dbReference type="ARBA" id="ARBA00022837"/>
    </source>
</evidence>
<sequence length="196" mass="22189">MASKYTPLGINASAADSYRSARGALSPRRRARKQKPTLDEEQMQELKEAFNLFDTDGSGTIDIRELKAAMRALGFTVKKAEIREMLSDLSKPEDCTSVDFSEFCELMLDKMNSRDTREEILKIFALFDEEGTGKITFRNLKRVAAELGESLTDDELQEMIDEADRTGDGTINKEEFFKVMKKRSDDPFADLSSDED</sequence>
<accession>A0A7S3LL59</accession>
<comment type="similarity">
    <text evidence="2">Belongs to the centrin family.</text>
</comment>
<dbReference type="InterPro" id="IPR050230">
    <property type="entry name" value="CALM/Myosin/TropC-like"/>
</dbReference>
<evidence type="ECO:0000256" key="2">
    <source>
        <dbReference type="ARBA" id="ARBA00005253"/>
    </source>
</evidence>
<protein>
    <recommendedName>
        <fullName evidence="7">EF-hand domain-containing protein</fullName>
    </recommendedName>
</protein>
<evidence type="ECO:0000256" key="1">
    <source>
        <dbReference type="ARBA" id="ARBA00004245"/>
    </source>
</evidence>